<dbReference type="GO" id="GO:0005634">
    <property type="term" value="C:nucleus"/>
    <property type="evidence" value="ECO:0007669"/>
    <property type="project" value="UniProtKB-SubCell"/>
</dbReference>
<keyword evidence="15" id="KW-1185">Reference proteome</keyword>
<dbReference type="GO" id="GO:0004725">
    <property type="term" value="F:protein tyrosine phosphatase activity"/>
    <property type="evidence" value="ECO:0007669"/>
    <property type="project" value="UniProtKB-EC"/>
</dbReference>
<comment type="catalytic activity">
    <reaction evidence="8">
        <text>O-phospho-L-seryl-[protein] + H2O = L-seryl-[protein] + phosphate</text>
        <dbReference type="Rhea" id="RHEA:20629"/>
        <dbReference type="Rhea" id="RHEA-COMP:9863"/>
        <dbReference type="Rhea" id="RHEA-COMP:11604"/>
        <dbReference type="ChEBI" id="CHEBI:15377"/>
        <dbReference type="ChEBI" id="CHEBI:29999"/>
        <dbReference type="ChEBI" id="CHEBI:43474"/>
        <dbReference type="ChEBI" id="CHEBI:83421"/>
        <dbReference type="EC" id="3.1.3.16"/>
    </reaction>
</comment>
<dbReference type="InterPro" id="IPR020422">
    <property type="entry name" value="TYR_PHOSPHATASE_DUAL_dom"/>
</dbReference>
<comment type="subcellular location">
    <subcellularLocation>
        <location evidence="2">Cytoplasm</location>
    </subcellularLocation>
    <subcellularLocation>
        <location evidence="1">Nucleus</location>
    </subcellularLocation>
</comment>
<feature type="domain" description="Tyrosine specific protein phosphatases" evidence="13">
    <location>
        <begin position="81"/>
        <end position="141"/>
    </location>
</feature>
<evidence type="ECO:0000256" key="11">
    <source>
        <dbReference type="PIRSR" id="PIRSR000941-50"/>
    </source>
</evidence>
<dbReference type="PROSITE" id="PS50054">
    <property type="entry name" value="TYR_PHOSPHATASE_DUAL"/>
    <property type="match status" value="1"/>
</dbReference>
<evidence type="ECO:0000259" key="12">
    <source>
        <dbReference type="PROSITE" id="PS50054"/>
    </source>
</evidence>
<protein>
    <submittedName>
        <fullName evidence="14">Dual specificity protein phosphatase 12</fullName>
    </submittedName>
</protein>
<comment type="similarity">
    <text evidence="3">Belongs to the protein-tyrosine phosphatase family. Non-receptor class dual specificity subfamily.</text>
</comment>
<dbReference type="FunFam" id="3.90.190.10:FF:000056">
    <property type="entry name" value="Dual specificity phosphatase 12"/>
    <property type="match status" value="1"/>
</dbReference>
<keyword evidence="6" id="KW-0904">Protein phosphatase</keyword>
<dbReference type="OrthoDB" id="2017893at2759"/>
<evidence type="ECO:0000256" key="10">
    <source>
        <dbReference type="ARBA" id="ARBA00051722"/>
    </source>
</evidence>
<evidence type="ECO:0000256" key="1">
    <source>
        <dbReference type="ARBA" id="ARBA00004123"/>
    </source>
</evidence>
<dbReference type="InterPro" id="IPR000340">
    <property type="entry name" value="Dual-sp_phosphatase_cat-dom"/>
</dbReference>
<evidence type="ECO:0000256" key="7">
    <source>
        <dbReference type="ARBA" id="ARBA00023242"/>
    </source>
</evidence>
<dbReference type="InterPro" id="IPR029021">
    <property type="entry name" value="Prot-tyrosine_phosphatase-like"/>
</dbReference>
<comment type="catalytic activity">
    <reaction evidence="10">
        <text>O-phospho-L-tyrosyl-[protein] + H2O = L-tyrosyl-[protein] + phosphate</text>
        <dbReference type="Rhea" id="RHEA:10684"/>
        <dbReference type="Rhea" id="RHEA-COMP:10136"/>
        <dbReference type="Rhea" id="RHEA-COMP:20101"/>
        <dbReference type="ChEBI" id="CHEBI:15377"/>
        <dbReference type="ChEBI" id="CHEBI:43474"/>
        <dbReference type="ChEBI" id="CHEBI:46858"/>
        <dbReference type="ChEBI" id="CHEBI:61978"/>
        <dbReference type="EC" id="3.1.3.48"/>
    </reaction>
</comment>
<comment type="caution">
    <text evidence="14">The sequence shown here is derived from an EMBL/GenBank/DDBJ whole genome shotgun (WGS) entry which is preliminary data.</text>
</comment>
<dbReference type="PROSITE" id="PS00383">
    <property type="entry name" value="TYR_PHOSPHATASE_1"/>
    <property type="match status" value="1"/>
</dbReference>
<evidence type="ECO:0000259" key="13">
    <source>
        <dbReference type="PROSITE" id="PS50056"/>
    </source>
</evidence>
<dbReference type="PIRSF" id="PIRSF000941">
    <property type="entry name" value="DUSP12"/>
    <property type="match status" value="1"/>
</dbReference>
<dbReference type="PROSITE" id="PS50056">
    <property type="entry name" value="TYR_PHOSPHATASE_2"/>
    <property type="match status" value="1"/>
</dbReference>
<evidence type="ECO:0000256" key="5">
    <source>
        <dbReference type="ARBA" id="ARBA00022801"/>
    </source>
</evidence>
<name>A0A5N5SX87_9CRUS</name>
<keyword evidence="5" id="KW-0378">Hydrolase</keyword>
<evidence type="ECO:0000256" key="2">
    <source>
        <dbReference type="ARBA" id="ARBA00004496"/>
    </source>
</evidence>
<gene>
    <name evidence="14" type="primary">Dusp12</name>
    <name evidence="14" type="ORF">Anas_05356</name>
</gene>
<dbReference type="PANTHER" id="PTHR45848:SF4">
    <property type="entry name" value="DUAL SPECIFICITY PROTEIN PHOSPHATASE 12"/>
    <property type="match status" value="1"/>
</dbReference>
<keyword evidence="7" id="KW-0539">Nucleus</keyword>
<dbReference type="PANTHER" id="PTHR45848">
    <property type="entry name" value="DUAL SPECIFICITY PROTEIN PHOSPHATASE 12 FAMILY MEMBER"/>
    <property type="match status" value="1"/>
</dbReference>
<evidence type="ECO:0000313" key="15">
    <source>
        <dbReference type="Proteomes" id="UP000326759"/>
    </source>
</evidence>
<proteinExistence type="inferred from homology"/>
<evidence type="ECO:0000256" key="9">
    <source>
        <dbReference type="ARBA" id="ARBA00048336"/>
    </source>
</evidence>
<dbReference type="AlphaFoldDB" id="A0A5N5SX87"/>
<dbReference type="CDD" id="cd14498">
    <property type="entry name" value="DSP"/>
    <property type="match status" value="1"/>
</dbReference>
<dbReference type="GO" id="GO:0004722">
    <property type="term" value="F:protein serine/threonine phosphatase activity"/>
    <property type="evidence" value="ECO:0007669"/>
    <property type="project" value="UniProtKB-EC"/>
</dbReference>
<dbReference type="InterPro" id="IPR016278">
    <property type="entry name" value="DUSP12"/>
</dbReference>
<feature type="domain" description="Tyrosine-protein phosphatase" evidence="12">
    <location>
        <begin position="20"/>
        <end position="163"/>
    </location>
</feature>
<accession>A0A5N5SX87</accession>
<dbReference type="SMART" id="SM00195">
    <property type="entry name" value="DSPc"/>
    <property type="match status" value="1"/>
</dbReference>
<feature type="active site" description="Phosphocysteine intermediate" evidence="11">
    <location>
        <position position="107"/>
    </location>
</feature>
<dbReference type="GO" id="GO:0008138">
    <property type="term" value="F:protein tyrosine/serine/threonine phosphatase activity"/>
    <property type="evidence" value="ECO:0007669"/>
    <property type="project" value="InterPro"/>
</dbReference>
<organism evidence="14 15">
    <name type="scientific">Armadillidium nasatum</name>
    <dbReference type="NCBI Taxonomy" id="96803"/>
    <lineage>
        <taxon>Eukaryota</taxon>
        <taxon>Metazoa</taxon>
        <taxon>Ecdysozoa</taxon>
        <taxon>Arthropoda</taxon>
        <taxon>Crustacea</taxon>
        <taxon>Multicrustacea</taxon>
        <taxon>Malacostraca</taxon>
        <taxon>Eumalacostraca</taxon>
        <taxon>Peracarida</taxon>
        <taxon>Isopoda</taxon>
        <taxon>Oniscidea</taxon>
        <taxon>Crinocheta</taxon>
        <taxon>Armadillidiidae</taxon>
        <taxon>Armadillidium</taxon>
    </lineage>
</organism>
<comment type="catalytic activity">
    <reaction evidence="9">
        <text>O-phospho-L-threonyl-[protein] + H2O = L-threonyl-[protein] + phosphate</text>
        <dbReference type="Rhea" id="RHEA:47004"/>
        <dbReference type="Rhea" id="RHEA-COMP:11060"/>
        <dbReference type="Rhea" id="RHEA-COMP:11605"/>
        <dbReference type="ChEBI" id="CHEBI:15377"/>
        <dbReference type="ChEBI" id="CHEBI:30013"/>
        <dbReference type="ChEBI" id="CHEBI:43474"/>
        <dbReference type="ChEBI" id="CHEBI:61977"/>
        <dbReference type="EC" id="3.1.3.16"/>
    </reaction>
</comment>
<reference evidence="14 15" key="1">
    <citation type="journal article" date="2019" name="PLoS Biol.">
        <title>Sex chromosomes control vertical transmission of feminizing Wolbachia symbionts in an isopod.</title>
        <authorList>
            <person name="Becking T."/>
            <person name="Chebbi M.A."/>
            <person name="Giraud I."/>
            <person name="Moumen B."/>
            <person name="Laverre T."/>
            <person name="Caubet Y."/>
            <person name="Peccoud J."/>
            <person name="Gilbert C."/>
            <person name="Cordaux R."/>
        </authorList>
    </citation>
    <scope>NUCLEOTIDE SEQUENCE [LARGE SCALE GENOMIC DNA]</scope>
    <source>
        <strain evidence="14">ANa2</strain>
        <tissue evidence="14">Whole body excluding digestive tract and cuticle</tissue>
    </source>
</reference>
<evidence type="ECO:0000256" key="3">
    <source>
        <dbReference type="ARBA" id="ARBA00008601"/>
    </source>
</evidence>
<dbReference type="EMBL" id="SEYY01018956">
    <property type="protein sequence ID" value="KAB7498821.1"/>
    <property type="molecule type" value="Genomic_DNA"/>
</dbReference>
<evidence type="ECO:0000256" key="4">
    <source>
        <dbReference type="ARBA" id="ARBA00022490"/>
    </source>
</evidence>
<dbReference type="InterPro" id="IPR016130">
    <property type="entry name" value="Tyr_Pase_AS"/>
</dbReference>
<sequence length="311" mass="35708">MEVENYTKRESVPLIPVTNDYSKIEEGLFLGNLQAATNVDTLKLLQISHIVTVELNPLPPAIYNIPGLQFMYVNVYDMANEDLLSHFPKVNEFISDGQEKGNVLVHCYHGVSRSACIVVAYLMKKYDIDVDSALERVKTKRNDIKPNSGFICQLHYFRNFDFLLSIKNPSYRLFRLISTKAREQLKKKAFNGHTSDIIFENFLVKDSTPYAKCRSCRVVLLYEDSVILHRKGEMPKWNCPKYNKDEIFSCKLGIFSLPYKWMTDINDLQGKLRCYNCSQKIGSFNWIEGHACPCSVAITPGFFITPSKVDL</sequence>
<dbReference type="GO" id="GO:0005737">
    <property type="term" value="C:cytoplasm"/>
    <property type="evidence" value="ECO:0007669"/>
    <property type="project" value="UniProtKB-SubCell"/>
</dbReference>
<evidence type="ECO:0000256" key="8">
    <source>
        <dbReference type="ARBA" id="ARBA00047761"/>
    </source>
</evidence>
<evidence type="ECO:0000256" key="6">
    <source>
        <dbReference type="ARBA" id="ARBA00022912"/>
    </source>
</evidence>
<dbReference type="InterPro" id="IPR000387">
    <property type="entry name" value="Tyr_Pase_dom"/>
</dbReference>
<dbReference type="SUPFAM" id="SSF52799">
    <property type="entry name" value="(Phosphotyrosine protein) phosphatases II"/>
    <property type="match status" value="1"/>
</dbReference>
<dbReference type="Proteomes" id="UP000326759">
    <property type="component" value="Unassembled WGS sequence"/>
</dbReference>
<evidence type="ECO:0000313" key="14">
    <source>
        <dbReference type="EMBL" id="KAB7498821.1"/>
    </source>
</evidence>
<dbReference type="Pfam" id="PF00782">
    <property type="entry name" value="DSPc"/>
    <property type="match status" value="1"/>
</dbReference>
<keyword evidence="4" id="KW-0963">Cytoplasm</keyword>
<dbReference type="Gene3D" id="3.90.190.10">
    <property type="entry name" value="Protein tyrosine phosphatase superfamily"/>
    <property type="match status" value="1"/>
</dbReference>